<feature type="region of interest" description="Disordered" evidence="1">
    <location>
        <begin position="107"/>
        <end position="156"/>
    </location>
</feature>
<reference evidence="3" key="1">
    <citation type="submission" date="2025-08" db="UniProtKB">
        <authorList>
            <consortium name="RefSeq"/>
        </authorList>
    </citation>
    <scope>IDENTIFICATION</scope>
</reference>
<evidence type="ECO:0000313" key="2">
    <source>
        <dbReference type="Proteomes" id="UP000515156"/>
    </source>
</evidence>
<dbReference type="OrthoDB" id="8960401at2759"/>
<evidence type="ECO:0000313" key="3">
    <source>
        <dbReference type="RefSeq" id="XP_030069700.1"/>
    </source>
</evidence>
<protein>
    <submittedName>
        <fullName evidence="3">Uncharacterized protein LOC115477180 isoform X1</fullName>
    </submittedName>
</protein>
<accession>A0A6P7Z2N2</accession>
<dbReference type="GeneID" id="115477180"/>
<dbReference type="AlphaFoldDB" id="A0A6P7Z2N2"/>
<name>A0A6P7Z2N2_9AMPH</name>
<sequence length="329" mass="36165">MEGPPTNLKMWRNWKLPARRQACTCRKWQQGACWKCLRAKLIKAKSAAPPPAPRALEMSASGSRRKRRTRGRRGAASDPCNLMELDTSLDVVDTLTLKYMKCKVDSSTDSESDINTEGFTSMTTQEKKSGDLSLQFLDPYDGDSEDTSTHSDGSSNSQYLFGNNDIHSLVCSIQNEAALGDVSYDKDVCLLSKKQESLSPFIKWGSPSMEASDVLMQSLPDLGIAFGTIAKESWTCSAAAGSPECSLESSILTGPSSQFMLLTMDPLKSPDQPVMALLHERKPKSEISSEFTSKSSVAKRKLGLTIFDYSGEKLVKKQRVAERSTFAKT</sequence>
<dbReference type="InParanoid" id="A0A6P7Z2N2"/>
<gene>
    <name evidence="3" type="primary">LOC115477180</name>
</gene>
<organism evidence="2 3">
    <name type="scientific">Microcaecilia unicolor</name>
    <dbReference type="NCBI Taxonomy" id="1415580"/>
    <lineage>
        <taxon>Eukaryota</taxon>
        <taxon>Metazoa</taxon>
        <taxon>Chordata</taxon>
        <taxon>Craniata</taxon>
        <taxon>Vertebrata</taxon>
        <taxon>Euteleostomi</taxon>
        <taxon>Amphibia</taxon>
        <taxon>Gymnophiona</taxon>
        <taxon>Siphonopidae</taxon>
        <taxon>Microcaecilia</taxon>
    </lineage>
</organism>
<feature type="region of interest" description="Disordered" evidence="1">
    <location>
        <begin position="47"/>
        <end position="79"/>
    </location>
</feature>
<dbReference type="RefSeq" id="XP_030069700.1">
    <property type="nucleotide sequence ID" value="XM_030213840.1"/>
</dbReference>
<evidence type="ECO:0000256" key="1">
    <source>
        <dbReference type="SAM" id="MobiDB-lite"/>
    </source>
</evidence>
<dbReference type="KEGG" id="muo:115477180"/>
<proteinExistence type="predicted"/>
<feature type="compositionally biased region" description="Basic residues" evidence="1">
    <location>
        <begin position="63"/>
        <end position="73"/>
    </location>
</feature>
<dbReference type="Proteomes" id="UP000515156">
    <property type="component" value="Chromosome 9"/>
</dbReference>
<keyword evidence="2" id="KW-1185">Reference proteome</keyword>
<feature type="compositionally biased region" description="Polar residues" evidence="1">
    <location>
        <begin position="115"/>
        <end position="124"/>
    </location>
</feature>